<dbReference type="GeneID" id="20084937"/>
<proteinExistence type="predicted"/>
<dbReference type="EMBL" id="KI913966">
    <property type="protein sequence ID" value="ETV99848.1"/>
    <property type="molecule type" value="Genomic_DNA"/>
</dbReference>
<dbReference type="RefSeq" id="XP_008871624.1">
    <property type="nucleotide sequence ID" value="XM_008873402.1"/>
</dbReference>
<accession>A0A024U0S2</accession>
<name>A0A024U0S2_9STRA</name>
<dbReference type="AlphaFoldDB" id="A0A024U0S2"/>
<sequence length="536" mass="58433">MELLVADLAATAPAAMDTQGLNDVLDQVRAKFPRTDNVSSSLSESLNLLQAAWTDRKYRPNTATLALLLALVAIETVESTHKASRELEEAWTLLRDLQTTTASQPTSVTMHSSPVVAFGFALATHPLSQSFRCPASIVFDVAFEFTMVLETLTTDSELSGIAPRSNMDTSALVSAPFLHQPVAALLHDVSIAAENALYAQFDLIAEQASSSDLQECGTHSARGTKPLLAAALAAITALTTALVSCPFPSIDATFLAAAIEVISWSSFPIHGSSTESNARANALKILFRLAGNMSPSQVHAVVALIQAALHSTTTRTPPLSHDVFRGHRLHVYLQFLAQVPQLDMDVLFELALHGVGHSWTPLQQYTHRILRALMLHHPGAATHTSEVSDCFVPSHTFKRCCGQMGAVYIRRMVETLHPNSKTELKDLATTMGVVVMHADSALFRFAVLELYDKWLQDRSTHVAALVVELVKVAHDANLHFTMQVVEKMAWKDTSTTMLDTIYRVISGPCDASRRVVLVEWFLGLQTQVAPALQSRL</sequence>
<dbReference type="OrthoDB" id="76370at2759"/>
<dbReference type="VEuPathDB" id="FungiDB:H310_07887"/>
<reference evidence="1" key="1">
    <citation type="submission" date="2013-12" db="EMBL/GenBank/DDBJ databases">
        <title>The Genome Sequence of Aphanomyces invadans NJM9701.</title>
        <authorList>
            <consortium name="The Broad Institute Genomics Platform"/>
            <person name="Russ C."/>
            <person name="Tyler B."/>
            <person name="van West P."/>
            <person name="Dieguez-Uribeondo J."/>
            <person name="Young S.K."/>
            <person name="Zeng Q."/>
            <person name="Gargeya S."/>
            <person name="Fitzgerald M."/>
            <person name="Abouelleil A."/>
            <person name="Alvarado L."/>
            <person name="Chapman S.B."/>
            <person name="Gainer-Dewar J."/>
            <person name="Goldberg J."/>
            <person name="Griggs A."/>
            <person name="Gujja S."/>
            <person name="Hansen M."/>
            <person name="Howarth C."/>
            <person name="Imamovic A."/>
            <person name="Ireland A."/>
            <person name="Larimer J."/>
            <person name="McCowan C."/>
            <person name="Murphy C."/>
            <person name="Pearson M."/>
            <person name="Poon T.W."/>
            <person name="Priest M."/>
            <person name="Roberts A."/>
            <person name="Saif S."/>
            <person name="Shea T."/>
            <person name="Sykes S."/>
            <person name="Wortman J."/>
            <person name="Nusbaum C."/>
            <person name="Birren B."/>
        </authorList>
    </citation>
    <scope>NUCLEOTIDE SEQUENCE [LARGE SCALE GENOMIC DNA]</scope>
    <source>
        <strain evidence="1">NJM9701</strain>
    </source>
</reference>
<protein>
    <submittedName>
        <fullName evidence="1">Uncharacterized protein</fullName>
    </submittedName>
</protein>
<gene>
    <name evidence="1" type="ORF">H310_07887</name>
</gene>
<organism evidence="1">
    <name type="scientific">Aphanomyces invadans</name>
    <dbReference type="NCBI Taxonomy" id="157072"/>
    <lineage>
        <taxon>Eukaryota</taxon>
        <taxon>Sar</taxon>
        <taxon>Stramenopiles</taxon>
        <taxon>Oomycota</taxon>
        <taxon>Saprolegniomycetes</taxon>
        <taxon>Saprolegniales</taxon>
        <taxon>Verrucalvaceae</taxon>
        <taxon>Aphanomyces</taxon>
    </lineage>
</organism>
<evidence type="ECO:0000313" key="1">
    <source>
        <dbReference type="EMBL" id="ETV99848.1"/>
    </source>
</evidence>